<dbReference type="Proteomes" id="UP000254711">
    <property type="component" value="Unassembled WGS sequence"/>
</dbReference>
<organism evidence="1 2">
    <name type="scientific">Dyella solisilvae</name>
    <dbReference type="NCBI Taxonomy" id="1920168"/>
    <lineage>
        <taxon>Bacteria</taxon>
        <taxon>Pseudomonadati</taxon>
        <taxon>Pseudomonadota</taxon>
        <taxon>Gammaproteobacteria</taxon>
        <taxon>Lysobacterales</taxon>
        <taxon>Rhodanobacteraceae</taxon>
        <taxon>Dyella</taxon>
    </lineage>
</organism>
<dbReference type="EMBL" id="QQSY01000003">
    <property type="protein sequence ID" value="RDI97991.1"/>
    <property type="molecule type" value="Genomic_DNA"/>
</dbReference>
<dbReference type="RefSeq" id="WP_114825508.1">
    <property type="nucleotide sequence ID" value="NZ_QQSY01000003.1"/>
</dbReference>
<sequence>MKPPSDLGKDCARSWEVMPWALQNRVSPAEDEWLTSHLTQCESCRSEFEQQSRLRMALTLPPDIPLNPDAGLRRLLARIDAPDAQETSQRARATGWITRTLVAAVLVQALGIGVLGVKLWSQNAVPVYHTLSQANPAAPVGAIHVVPDESMRLSDWNSLLHTMHLQVVGGPNDVGAYTVVSVDTSLSPRDTLQKLRTTQGIRLAEPVAAAP</sequence>
<evidence type="ECO:0000313" key="1">
    <source>
        <dbReference type="EMBL" id="RDI97991.1"/>
    </source>
</evidence>
<proteinExistence type="predicted"/>
<dbReference type="AlphaFoldDB" id="A0A370K5R8"/>
<accession>A0A370K5R8</accession>
<reference evidence="1 2" key="1">
    <citation type="submission" date="2018-07" db="EMBL/GenBank/DDBJ databases">
        <title>Dyella solisilvae sp. nov., isolated from the pine and broad-leaved mixed forest soil.</title>
        <authorList>
            <person name="Gao Z."/>
            <person name="Qiu L."/>
        </authorList>
    </citation>
    <scope>NUCLEOTIDE SEQUENCE [LARGE SCALE GENOMIC DNA]</scope>
    <source>
        <strain evidence="1 2">DHG54</strain>
    </source>
</reference>
<gene>
    <name evidence="1" type="ORF">DVT68_12945</name>
</gene>
<dbReference type="InterPro" id="IPR041916">
    <property type="entry name" value="Anti_sigma_zinc_sf"/>
</dbReference>
<protein>
    <submittedName>
        <fullName evidence="1">Zf-HC2 domain-containing protein</fullName>
    </submittedName>
</protein>
<name>A0A370K5R8_9GAMM</name>
<comment type="caution">
    <text evidence="1">The sequence shown here is derived from an EMBL/GenBank/DDBJ whole genome shotgun (WGS) entry which is preliminary data.</text>
</comment>
<evidence type="ECO:0000313" key="2">
    <source>
        <dbReference type="Proteomes" id="UP000254711"/>
    </source>
</evidence>
<dbReference type="Gene3D" id="1.10.10.1320">
    <property type="entry name" value="Anti-sigma factor, zinc-finger domain"/>
    <property type="match status" value="1"/>
</dbReference>
<dbReference type="OrthoDB" id="5958009at2"/>
<keyword evidence="2" id="KW-1185">Reference proteome</keyword>